<protein>
    <submittedName>
        <fullName evidence="2">Uncharacterized protein</fullName>
    </submittedName>
</protein>
<dbReference type="OrthoDB" id="10609091at2759"/>
<accession>A0A8K1LTB5</accession>
<organism evidence="2 3">
    <name type="scientific">Zosterops borbonicus</name>
    <dbReference type="NCBI Taxonomy" id="364589"/>
    <lineage>
        <taxon>Eukaryota</taxon>
        <taxon>Metazoa</taxon>
        <taxon>Chordata</taxon>
        <taxon>Craniata</taxon>
        <taxon>Vertebrata</taxon>
        <taxon>Euteleostomi</taxon>
        <taxon>Archelosauria</taxon>
        <taxon>Archosauria</taxon>
        <taxon>Dinosauria</taxon>
        <taxon>Saurischia</taxon>
        <taxon>Theropoda</taxon>
        <taxon>Coelurosauria</taxon>
        <taxon>Aves</taxon>
        <taxon>Neognathae</taxon>
        <taxon>Neoaves</taxon>
        <taxon>Telluraves</taxon>
        <taxon>Australaves</taxon>
        <taxon>Passeriformes</taxon>
        <taxon>Sylvioidea</taxon>
        <taxon>Zosteropidae</taxon>
        <taxon>Zosterops</taxon>
    </lineage>
</organism>
<sequence>MHPVPNTPGANTPGANTPGANTSGANTPGANTLGANTPRASTTGTNTSGANIPGANTPGANTSGTNTSGANTPGANKTGANTPGTNTQQQATSSLGVKTGINGKHIEKRIMSIWRRTDIHFQTGKIELYQPVLPLVIQIQQDVDLDLSEQLMERKDPLTQTHVTGEGIVVSGRASGRSKWE</sequence>
<feature type="region of interest" description="Disordered" evidence="1">
    <location>
        <begin position="1"/>
        <end position="96"/>
    </location>
</feature>
<dbReference type="EMBL" id="SWJQ01000028">
    <property type="protein sequence ID" value="TRZ25322.1"/>
    <property type="molecule type" value="Genomic_DNA"/>
</dbReference>
<feature type="compositionally biased region" description="Low complexity" evidence="1">
    <location>
        <begin position="54"/>
        <end position="76"/>
    </location>
</feature>
<feature type="compositionally biased region" description="Polar residues" evidence="1">
    <location>
        <begin position="8"/>
        <end position="50"/>
    </location>
</feature>
<dbReference type="Gene3D" id="2.160.20.80">
    <property type="entry name" value="E3 ubiquitin-protein ligase SopA"/>
    <property type="match status" value="1"/>
</dbReference>
<evidence type="ECO:0000313" key="3">
    <source>
        <dbReference type="Proteomes" id="UP000796761"/>
    </source>
</evidence>
<comment type="caution">
    <text evidence="2">The sequence shown here is derived from an EMBL/GenBank/DDBJ whole genome shotgun (WGS) entry which is preliminary data.</text>
</comment>
<dbReference type="SUPFAM" id="SSF141571">
    <property type="entry name" value="Pentapeptide repeat-like"/>
    <property type="match status" value="1"/>
</dbReference>
<evidence type="ECO:0000313" key="2">
    <source>
        <dbReference type="EMBL" id="TRZ25322.1"/>
    </source>
</evidence>
<dbReference type="Proteomes" id="UP000796761">
    <property type="component" value="Unassembled WGS sequence"/>
</dbReference>
<keyword evidence="3" id="KW-1185">Reference proteome</keyword>
<gene>
    <name evidence="2" type="ORF">HGM15179_001819</name>
</gene>
<feature type="compositionally biased region" description="Polar residues" evidence="1">
    <location>
        <begin position="78"/>
        <end position="96"/>
    </location>
</feature>
<proteinExistence type="predicted"/>
<reference evidence="2" key="1">
    <citation type="submission" date="2019-04" db="EMBL/GenBank/DDBJ databases">
        <title>Genome assembly of Zosterops borbonicus 15179.</title>
        <authorList>
            <person name="Leroy T."/>
            <person name="Anselmetti Y."/>
            <person name="Tilak M.-K."/>
            <person name="Nabholz B."/>
        </authorList>
    </citation>
    <scope>NUCLEOTIDE SEQUENCE</scope>
    <source>
        <strain evidence="2">HGM_15179</strain>
        <tissue evidence="2">Muscle</tissue>
    </source>
</reference>
<evidence type="ECO:0000256" key="1">
    <source>
        <dbReference type="SAM" id="MobiDB-lite"/>
    </source>
</evidence>
<name>A0A8K1LTB5_9PASS</name>
<dbReference type="AlphaFoldDB" id="A0A8K1LTB5"/>